<proteinExistence type="inferred from homology"/>
<keyword evidence="9 13" id="KW-0238">DNA-binding</keyword>
<dbReference type="InterPro" id="IPR020838">
    <property type="entry name" value="DBINO"/>
</dbReference>
<keyword evidence="10" id="KW-0010">Activator</keyword>
<evidence type="ECO:0000256" key="13">
    <source>
        <dbReference type="RuleBase" id="RU368001"/>
    </source>
</evidence>
<evidence type="ECO:0000256" key="3">
    <source>
        <dbReference type="ARBA" id="ARBA00022741"/>
    </source>
</evidence>
<dbReference type="GO" id="GO:0004386">
    <property type="term" value="F:helicase activity"/>
    <property type="evidence" value="ECO:0007669"/>
    <property type="project" value="UniProtKB-KW"/>
</dbReference>
<comment type="function">
    <text evidence="13">ATPase component of the INO80 complex which remodels chromatin by shifting nucleosomes and is involved in DNA repair.</text>
</comment>
<evidence type="ECO:0000256" key="2">
    <source>
        <dbReference type="ARBA" id="ARBA00009220"/>
    </source>
</evidence>
<dbReference type="PROSITE" id="PS51413">
    <property type="entry name" value="DBINO"/>
    <property type="match status" value="1"/>
</dbReference>
<dbReference type="Gene3D" id="3.40.50.10810">
    <property type="entry name" value="Tandem AAA-ATPase domain"/>
    <property type="match status" value="1"/>
</dbReference>
<evidence type="ECO:0000256" key="8">
    <source>
        <dbReference type="ARBA" id="ARBA00022853"/>
    </source>
</evidence>
<dbReference type="GO" id="GO:0006281">
    <property type="term" value="P:DNA repair"/>
    <property type="evidence" value="ECO:0007669"/>
    <property type="project" value="UniProtKB-UniRule"/>
</dbReference>
<dbReference type="PANTHER" id="PTHR45685">
    <property type="entry name" value="HELICASE SRCAP-RELATED"/>
    <property type="match status" value="1"/>
</dbReference>
<accession>Q6E6B6</accession>
<protein>
    <recommendedName>
        <fullName evidence="13">Chromatin-remodeling ATPase INO80</fullName>
        <ecNumber evidence="13">3.6.4.-</ecNumber>
    </recommendedName>
</protein>
<dbReference type="EC" id="3.6.4.-" evidence="13"/>
<dbReference type="GO" id="GO:0016887">
    <property type="term" value="F:ATP hydrolysis activity"/>
    <property type="evidence" value="ECO:0007669"/>
    <property type="project" value="TreeGrafter"/>
</dbReference>
<sequence length="543" mass="63471">MNREELKKLLRDYNIQLEDISLHRLTPQAIISTHKIVHGDRELQATIMQLKRASSTESDSMLAVRRAYSHVLAHISKSHKILAQNYLNKLSVARKISTLCLREFRRGMLKTGRTNIFLKGRKVSKEVLLALKKTDRNEDSRKRRVEFERKKEENEKKKREFEEMEAERQARKLDFLINQTELYSHFVLNKRKHLLESDSKPMKNEDTVKRVKLYNENGSEENVNEPDVSYSKAREKALEAAKKQMEHAAAYDTWDGGDISQKEKALECENAHTEDRKEVGIQASAQNFGLSGTDCMQVMMSRSTTTDTHDASFRIPQPSILKAQLKEYQLRGLNWLVNLYNQGINGILADDMGLGKTVQSIAFLAYLFETKRLHGPFLIVTPTSTLPNWASELERFVPSISVIRYYGNIKDRRRLKFSSGNIVLTSYSIFILDEKYFMKQKWQYMVLDEAQAIKSNKSLRWNKLLKIKTRNRLLLTGTPIQNNLKELWSLLHFIMPTLFDSLLEFEDWFMKMNDDKLDRLHMILKPFMLRREKKDVASELKEK</sequence>
<dbReference type="GO" id="GO:0042393">
    <property type="term" value="F:histone binding"/>
    <property type="evidence" value="ECO:0007669"/>
    <property type="project" value="TreeGrafter"/>
</dbReference>
<organism evidence="17">
    <name type="scientific">Antonospora locustae</name>
    <name type="common">Microsporidian parasite</name>
    <name type="synonym">Nosema locustae</name>
    <dbReference type="NCBI Taxonomy" id="278021"/>
    <lineage>
        <taxon>Eukaryota</taxon>
        <taxon>Fungi</taxon>
        <taxon>Fungi incertae sedis</taxon>
        <taxon>Microsporidia</taxon>
        <taxon>Antonospora</taxon>
    </lineage>
</organism>
<dbReference type="AlphaFoldDB" id="Q6E6B6"/>
<dbReference type="FunFam" id="3.40.50.10810:FF:000005">
    <property type="entry name" value="Photoperiod-independent early flowering 1"/>
    <property type="match status" value="1"/>
</dbReference>
<evidence type="ECO:0000256" key="11">
    <source>
        <dbReference type="ARBA" id="ARBA00023204"/>
    </source>
</evidence>
<dbReference type="Pfam" id="PF13892">
    <property type="entry name" value="DBINO"/>
    <property type="match status" value="1"/>
</dbReference>
<comment type="subcellular location">
    <subcellularLocation>
        <location evidence="1 13">Nucleus</location>
    </subcellularLocation>
</comment>
<keyword evidence="6" id="KW-0347">Helicase</keyword>
<dbReference type="Pfam" id="PF00176">
    <property type="entry name" value="SNF2-rel_dom"/>
    <property type="match status" value="1"/>
</dbReference>
<evidence type="ECO:0000259" key="16">
    <source>
        <dbReference type="PROSITE" id="PS51413"/>
    </source>
</evidence>
<dbReference type="SUPFAM" id="SSF52540">
    <property type="entry name" value="P-loop containing nucleoside triphosphate hydrolases"/>
    <property type="match status" value="1"/>
</dbReference>
<evidence type="ECO:0000256" key="9">
    <source>
        <dbReference type="ARBA" id="ARBA00023125"/>
    </source>
</evidence>
<feature type="region of interest" description="Disordered" evidence="14">
    <location>
        <begin position="139"/>
        <end position="158"/>
    </location>
</feature>
<dbReference type="InterPro" id="IPR014001">
    <property type="entry name" value="Helicase_ATP-bd"/>
</dbReference>
<dbReference type="InterPro" id="IPR038718">
    <property type="entry name" value="SNF2-like_sf"/>
</dbReference>
<keyword evidence="7 13" id="KW-0067">ATP-binding</keyword>
<dbReference type="PROSITE" id="PS51192">
    <property type="entry name" value="HELICASE_ATP_BIND_1"/>
    <property type="match status" value="1"/>
</dbReference>
<evidence type="ECO:0000256" key="14">
    <source>
        <dbReference type="SAM" id="MobiDB-lite"/>
    </source>
</evidence>
<comment type="similarity">
    <text evidence="2">Belongs to the SNF2/RAD54 helicase family. SWR1 subfamily.</text>
</comment>
<feature type="non-terminal residue" evidence="17">
    <location>
        <position position="543"/>
    </location>
</feature>
<keyword evidence="11 13" id="KW-0234">DNA repair</keyword>
<comment type="domain">
    <text evidence="13">The DBINO region is involved in binding to DNA.</text>
</comment>
<dbReference type="GO" id="GO:0031011">
    <property type="term" value="C:Ino80 complex"/>
    <property type="evidence" value="ECO:0007669"/>
    <property type="project" value="UniProtKB-UniRule"/>
</dbReference>
<name>Q6E6B6_ANTLO</name>
<dbReference type="InterPro" id="IPR027417">
    <property type="entry name" value="P-loop_NTPase"/>
</dbReference>
<dbReference type="GO" id="GO:0005524">
    <property type="term" value="F:ATP binding"/>
    <property type="evidence" value="ECO:0007669"/>
    <property type="project" value="UniProtKB-UniRule"/>
</dbReference>
<dbReference type="PANTHER" id="PTHR45685:SF2">
    <property type="entry name" value="CHROMATIN-REMODELING ATPASE INO80"/>
    <property type="match status" value="1"/>
</dbReference>
<keyword evidence="3" id="KW-0547">Nucleotide-binding</keyword>
<keyword evidence="8" id="KW-0156">Chromatin regulator</keyword>
<dbReference type="EMBL" id="AY548907">
    <property type="protein sequence ID" value="AAT12371.1"/>
    <property type="molecule type" value="Genomic_DNA"/>
</dbReference>
<evidence type="ECO:0000259" key="15">
    <source>
        <dbReference type="PROSITE" id="PS51192"/>
    </source>
</evidence>
<evidence type="ECO:0000313" key="17">
    <source>
        <dbReference type="EMBL" id="AAT12371.1"/>
    </source>
</evidence>
<evidence type="ECO:0000256" key="10">
    <source>
        <dbReference type="ARBA" id="ARBA00023159"/>
    </source>
</evidence>
<reference evidence="17" key="1">
    <citation type="journal article" date="2004" name="Curr. Biol.">
        <title>Genome compaction and stability in microsporidian intracellular parasites.</title>
        <authorList>
            <person name="Slamovits C.H."/>
            <person name="Fast N.M."/>
            <person name="Law J.S."/>
            <person name="Keeling P.J."/>
        </authorList>
    </citation>
    <scope>NUCLEOTIDE SEQUENCE</scope>
</reference>
<feature type="domain" description="Helicase ATP-binding" evidence="15">
    <location>
        <begin position="337"/>
        <end position="497"/>
    </location>
</feature>
<feature type="domain" description="DBINO" evidence="16">
    <location>
        <begin position="66"/>
        <end position="193"/>
    </location>
</feature>
<keyword evidence="5 13" id="KW-0378">Hydrolase</keyword>
<evidence type="ECO:0000256" key="6">
    <source>
        <dbReference type="ARBA" id="ARBA00022806"/>
    </source>
</evidence>
<evidence type="ECO:0000256" key="1">
    <source>
        <dbReference type="ARBA" id="ARBA00004123"/>
    </source>
</evidence>
<evidence type="ECO:0000256" key="12">
    <source>
        <dbReference type="ARBA" id="ARBA00023242"/>
    </source>
</evidence>
<evidence type="ECO:0000256" key="7">
    <source>
        <dbReference type="ARBA" id="ARBA00022840"/>
    </source>
</evidence>
<dbReference type="InterPro" id="IPR000330">
    <property type="entry name" value="SNF2_N"/>
</dbReference>
<evidence type="ECO:0000256" key="5">
    <source>
        <dbReference type="ARBA" id="ARBA00022801"/>
    </source>
</evidence>
<dbReference type="GO" id="GO:0003677">
    <property type="term" value="F:DNA binding"/>
    <property type="evidence" value="ECO:0007669"/>
    <property type="project" value="UniProtKB-UniRule"/>
</dbReference>
<comment type="catalytic activity">
    <reaction evidence="13">
        <text>ATP + H2O = ADP + phosphate + H(+)</text>
        <dbReference type="Rhea" id="RHEA:13065"/>
        <dbReference type="ChEBI" id="CHEBI:15377"/>
        <dbReference type="ChEBI" id="CHEBI:15378"/>
        <dbReference type="ChEBI" id="CHEBI:30616"/>
        <dbReference type="ChEBI" id="CHEBI:43474"/>
        <dbReference type="ChEBI" id="CHEBI:456216"/>
    </reaction>
</comment>
<dbReference type="SMART" id="SM00487">
    <property type="entry name" value="DEXDc"/>
    <property type="match status" value="1"/>
</dbReference>
<dbReference type="GO" id="GO:0006338">
    <property type="term" value="P:chromatin remodeling"/>
    <property type="evidence" value="ECO:0007669"/>
    <property type="project" value="UniProtKB-UniRule"/>
</dbReference>
<comment type="subunit">
    <text evidence="13">Component of the INO80 chromatin-remodeling complex.</text>
</comment>
<evidence type="ECO:0000256" key="4">
    <source>
        <dbReference type="ARBA" id="ARBA00022763"/>
    </source>
</evidence>
<keyword evidence="4 13" id="KW-0227">DNA damage</keyword>
<dbReference type="InterPro" id="IPR050520">
    <property type="entry name" value="INO80/SWR1_helicase"/>
</dbReference>
<keyword evidence="12" id="KW-0539">Nucleus</keyword>